<dbReference type="OrthoDB" id="3405240at2"/>
<sequence>MSARIGDALRALEHDVAGLRLSPSAEVRARGRARSRRRATVLAGVATVAVAGGAATLPALLGPAASPAPVGGGAGAASATPSARCHADRPVRLDVVFRPGAGDPQLGEVSYRISQARGDVGLRCGGLTVASRPDPTGRVVTSVLLADGEDPTPIRDAVAGLPGVERVVVTGDR</sequence>
<accession>A0A1A9B5I1</accession>
<keyword evidence="1" id="KW-0812">Transmembrane</keyword>
<dbReference type="EMBL" id="FLRH01000003">
    <property type="protein sequence ID" value="SBT64289.1"/>
    <property type="molecule type" value="Genomic_DNA"/>
</dbReference>
<name>A0A1A9B5I1_9ACTN</name>
<evidence type="ECO:0000313" key="3">
    <source>
        <dbReference type="Proteomes" id="UP000199558"/>
    </source>
</evidence>
<evidence type="ECO:0000256" key="1">
    <source>
        <dbReference type="SAM" id="Phobius"/>
    </source>
</evidence>
<dbReference type="AlphaFoldDB" id="A0A1A9B5I1"/>
<dbReference type="STRING" id="946078.GA0070622_1259"/>
<feature type="transmembrane region" description="Helical" evidence="1">
    <location>
        <begin position="39"/>
        <end position="61"/>
    </location>
</feature>
<evidence type="ECO:0000313" key="2">
    <source>
        <dbReference type="EMBL" id="SBT64289.1"/>
    </source>
</evidence>
<dbReference type="RefSeq" id="WP_091569957.1">
    <property type="nucleotide sequence ID" value="NZ_FLRH01000003.1"/>
</dbReference>
<keyword evidence="3" id="KW-1185">Reference proteome</keyword>
<proteinExistence type="predicted"/>
<dbReference type="Proteomes" id="UP000199558">
    <property type="component" value="Unassembled WGS sequence"/>
</dbReference>
<organism evidence="2 3">
    <name type="scientific">Micromonospora sediminicola</name>
    <dbReference type="NCBI Taxonomy" id="946078"/>
    <lineage>
        <taxon>Bacteria</taxon>
        <taxon>Bacillati</taxon>
        <taxon>Actinomycetota</taxon>
        <taxon>Actinomycetes</taxon>
        <taxon>Micromonosporales</taxon>
        <taxon>Micromonosporaceae</taxon>
        <taxon>Micromonospora</taxon>
    </lineage>
</organism>
<keyword evidence="1" id="KW-1133">Transmembrane helix</keyword>
<protein>
    <submittedName>
        <fullName evidence="2">Uncharacterized protein</fullName>
    </submittedName>
</protein>
<reference evidence="3" key="1">
    <citation type="submission" date="2016-06" db="EMBL/GenBank/DDBJ databases">
        <authorList>
            <person name="Varghese N."/>
            <person name="Submissions Spin"/>
        </authorList>
    </citation>
    <scope>NUCLEOTIDE SEQUENCE [LARGE SCALE GENOMIC DNA]</scope>
    <source>
        <strain evidence="3">DSM 45794</strain>
    </source>
</reference>
<keyword evidence="1" id="KW-0472">Membrane</keyword>
<gene>
    <name evidence="2" type="ORF">GA0070622_1259</name>
</gene>